<comment type="caution">
    <text evidence="1">The sequence shown here is derived from an EMBL/GenBank/DDBJ whole genome shotgun (WGS) entry which is preliminary data.</text>
</comment>
<reference evidence="1 2" key="1">
    <citation type="submission" date="2017-10" db="EMBL/GenBank/DDBJ databases">
        <title>Draft genome of Longimonas halophila.</title>
        <authorList>
            <person name="Goh K.M."/>
            <person name="Shamsir M.S."/>
            <person name="Lim S.W."/>
        </authorList>
    </citation>
    <scope>NUCLEOTIDE SEQUENCE [LARGE SCALE GENOMIC DNA]</scope>
    <source>
        <strain evidence="1 2">KCTC 42399</strain>
    </source>
</reference>
<dbReference type="AlphaFoldDB" id="A0A2H3NWZ5"/>
<evidence type="ECO:0000313" key="2">
    <source>
        <dbReference type="Proteomes" id="UP000221024"/>
    </source>
</evidence>
<accession>A0A2H3NWZ5</accession>
<protein>
    <recommendedName>
        <fullName evidence="3">Nucleotidyl transferase AbiEii/AbiGii toxin family protein</fullName>
    </recommendedName>
</protein>
<proteinExistence type="predicted"/>
<keyword evidence="2" id="KW-1185">Reference proteome</keyword>
<dbReference type="Proteomes" id="UP000221024">
    <property type="component" value="Unassembled WGS sequence"/>
</dbReference>
<evidence type="ECO:0008006" key="3">
    <source>
        <dbReference type="Google" id="ProtNLM"/>
    </source>
</evidence>
<gene>
    <name evidence="1" type="ORF">CRI93_14750</name>
</gene>
<dbReference type="Gene3D" id="3.10.450.620">
    <property type="entry name" value="JHP933, nucleotidyltransferase-like core domain"/>
    <property type="match status" value="1"/>
</dbReference>
<dbReference type="Pfam" id="PF08843">
    <property type="entry name" value="AbiEii"/>
    <property type="match status" value="1"/>
</dbReference>
<dbReference type="RefSeq" id="WP_098063452.1">
    <property type="nucleotide sequence ID" value="NZ_PDEP01000023.1"/>
</dbReference>
<dbReference type="OrthoDB" id="9780929at2"/>
<dbReference type="EMBL" id="PDEP01000023">
    <property type="protein sequence ID" value="PEN04695.1"/>
    <property type="molecule type" value="Genomic_DNA"/>
</dbReference>
<organism evidence="1 2">
    <name type="scientific">Longimonas halophila</name>
    <dbReference type="NCBI Taxonomy" id="1469170"/>
    <lineage>
        <taxon>Bacteria</taxon>
        <taxon>Pseudomonadati</taxon>
        <taxon>Rhodothermota</taxon>
        <taxon>Rhodothermia</taxon>
        <taxon>Rhodothermales</taxon>
        <taxon>Salisaetaceae</taxon>
        <taxon>Longimonas</taxon>
    </lineage>
</organism>
<dbReference type="InterPro" id="IPR014942">
    <property type="entry name" value="AbiEii"/>
</dbReference>
<evidence type="ECO:0000313" key="1">
    <source>
        <dbReference type="EMBL" id="PEN04695.1"/>
    </source>
</evidence>
<name>A0A2H3NWZ5_9BACT</name>
<sequence length="276" mass="30717">MPHLPDDDAIYAVLHALSLDRTLHEQFVLKGGNALRLAYKSPRSSVDVDFSSTEAFPDQPDATTQALLKDVEARLNRVLEEVAPIYDFASLVIQSTDVHPGNHDPRAFPALEIKVGYSELDDRDPPFSDVVKLEITLNEVVCADEYVSVDSGRAGNVDLHVSGLDDIIAEKLRSLLQQVTRNRNRPGDVYDIWFFTTRVGAALSADNIATYLQKKSHDRLGVDQVTHDMFTDPEVRKRASVGYDDIASRLPDGETLPPFEDAFDQVIQFVEALDLP</sequence>